<evidence type="ECO:0000313" key="2">
    <source>
        <dbReference type="EMBL" id="EMI16329.1"/>
    </source>
</evidence>
<dbReference type="Proteomes" id="UP000011991">
    <property type="component" value="Unassembled WGS sequence"/>
</dbReference>
<proteinExistence type="predicted"/>
<keyword evidence="1" id="KW-0732">Signal</keyword>
<feature type="signal peptide" evidence="1">
    <location>
        <begin position="1"/>
        <end position="22"/>
    </location>
</feature>
<evidence type="ECO:0000313" key="3">
    <source>
        <dbReference type="Proteomes" id="UP000011991"/>
    </source>
</evidence>
<dbReference type="EMBL" id="ANOG01000967">
    <property type="protein sequence ID" value="EMI16329.1"/>
    <property type="molecule type" value="Genomic_DNA"/>
</dbReference>
<organism evidence="2 3">
    <name type="scientific">Rhodopirellula maiorica SM1</name>
    <dbReference type="NCBI Taxonomy" id="1265738"/>
    <lineage>
        <taxon>Bacteria</taxon>
        <taxon>Pseudomonadati</taxon>
        <taxon>Planctomycetota</taxon>
        <taxon>Planctomycetia</taxon>
        <taxon>Pirellulales</taxon>
        <taxon>Pirellulaceae</taxon>
        <taxon>Novipirellula</taxon>
    </lineage>
</organism>
<dbReference type="RefSeq" id="WP_008706919.1">
    <property type="nucleotide sequence ID" value="NZ_ANOG01000967.1"/>
</dbReference>
<accession>M5RQW0</accession>
<dbReference type="AlphaFoldDB" id="M5RQW0"/>
<feature type="chain" id="PRO_5004070905" evidence="1">
    <location>
        <begin position="23"/>
        <end position="128"/>
    </location>
</feature>
<evidence type="ECO:0000256" key="1">
    <source>
        <dbReference type="SAM" id="SignalP"/>
    </source>
</evidence>
<sequence length="128" mass="14948">MFRLTFVLALTLGICHSSDVQAQNCRAHSHIHHYQPPAYSSGRATSSRWVIGANEYHAHHRGDIRNPYGYPFYGYGYIQDPYQTGSFRAPDLLDDPYFNARHKFDSHFPGRYSRRPPLEFRHPIQDPR</sequence>
<dbReference type="OrthoDB" id="292704at2"/>
<protein>
    <submittedName>
        <fullName evidence="2">Secreted protein</fullName>
    </submittedName>
</protein>
<keyword evidence="3" id="KW-1185">Reference proteome</keyword>
<comment type="caution">
    <text evidence="2">The sequence shown here is derived from an EMBL/GenBank/DDBJ whole genome shotgun (WGS) entry which is preliminary data.</text>
</comment>
<name>M5RQW0_9BACT</name>
<gene>
    <name evidence="2" type="ORF">RMSM_06733</name>
</gene>
<dbReference type="PATRIC" id="fig|1265738.3.peg.6729"/>
<reference evidence="2 3" key="1">
    <citation type="journal article" date="2013" name="Mar. Genomics">
        <title>Expression of sulfatases in Rhodopirellula baltica and the diversity of sulfatases in the genus Rhodopirellula.</title>
        <authorList>
            <person name="Wegner C.E."/>
            <person name="Richter-Heitmann T."/>
            <person name="Klindworth A."/>
            <person name="Klockow C."/>
            <person name="Richter M."/>
            <person name="Achstetter T."/>
            <person name="Glockner F.O."/>
            <person name="Harder J."/>
        </authorList>
    </citation>
    <scope>NUCLEOTIDE SEQUENCE [LARGE SCALE GENOMIC DNA]</scope>
    <source>
        <strain evidence="2 3">SM1</strain>
    </source>
</reference>